<dbReference type="Proteomes" id="UP001321473">
    <property type="component" value="Unassembled WGS sequence"/>
</dbReference>
<dbReference type="AlphaFoldDB" id="A0AAQ4EU66"/>
<proteinExistence type="predicted"/>
<dbReference type="EMBL" id="JARKHS020010926">
    <property type="protein sequence ID" value="KAK8778281.1"/>
    <property type="molecule type" value="Genomic_DNA"/>
</dbReference>
<gene>
    <name evidence="1" type="ORF">V5799_020380</name>
</gene>
<evidence type="ECO:0000313" key="2">
    <source>
        <dbReference type="Proteomes" id="UP001321473"/>
    </source>
</evidence>
<keyword evidence="2" id="KW-1185">Reference proteome</keyword>
<name>A0AAQ4EU66_AMBAM</name>
<protein>
    <submittedName>
        <fullName evidence="1">Uncharacterized protein</fullName>
    </submittedName>
</protein>
<organism evidence="1 2">
    <name type="scientific">Amblyomma americanum</name>
    <name type="common">Lone star tick</name>
    <dbReference type="NCBI Taxonomy" id="6943"/>
    <lineage>
        <taxon>Eukaryota</taxon>
        <taxon>Metazoa</taxon>
        <taxon>Ecdysozoa</taxon>
        <taxon>Arthropoda</taxon>
        <taxon>Chelicerata</taxon>
        <taxon>Arachnida</taxon>
        <taxon>Acari</taxon>
        <taxon>Parasitiformes</taxon>
        <taxon>Ixodida</taxon>
        <taxon>Ixodoidea</taxon>
        <taxon>Ixodidae</taxon>
        <taxon>Amblyomminae</taxon>
        <taxon>Amblyomma</taxon>
    </lineage>
</organism>
<comment type="caution">
    <text evidence="1">The sequence shown here is derived from an EMBL/GenBank/DDBJ whole genome shotgun (WGS) entry which is preliminary data.</text>
</comment>
<reference evidence="1 2" key="1">
    <citation type="journal article" date="2023" name="Arcadia Sci">
        <title>De novo assembly of a long-read Amblyomma americanum tick genome.</title>
        <authorList>
            <person name="Chou S."/>
            <person name="Poskanzer K.E."/>
            <person name="Rollins M."/>
            <person name="Thuy-Boun P.S."/>
        </authorList>
    </citation>
    <scope>NUCLEOTIDE SEQUENCE [LARGE SCALE GENOMIC DNA]</scope>
    <source>
        <strain evidence="1">F_SG_1</strain>
        <tissue evidence="1">Salivary glands</tissue>
    </source>
</reference>
<evidence type="ECO:0000313" key="1">
    <source>
        <dbReference type="EMBL" id="KAK8778281.1"/>
    </source>
</evidence>
<accession>A0AAQ4EU66</accession>
<sequence>MVLHQDIEEHLESDCVPSRARKPDDTFDNVVMQVKEALGKIQEENAALRMKLDSVEQCLRPETETTVAPQTTIIARAVTDSLENKISVLKTLAETALAEHQREVASEMTHAVAGN</sequence>